<keyword evidence="4 6" id="KW-0694">RNA-binding</keyword>
<evidence type="ECO:0000256" key="2">
    <source>
        <dbReference type="ARBA" id="ARBA00020484"/>
    </source>
</evidence>
<protein>
    <recommendedName>
        <fullName evidence="2 6">GTPase Era</fullName>
    </recommendedName>
</protein>
<feature type="region of interest" description="G4" evidence="7">
    <location>
        <begin position="121"/>
        <end position="124"/>
    </location>
</feature>
<dbReference type="AlphaFoldDB" id="A0A8J6T5C5"/>
<dbReference type="PANTHER" id="PTHR42698:SF1">
    <property type="entry name" value="GTPASE ERA, MITOCHONDRIAL"/>
    <property type="match status" value="1"/>
</dbReference>
<dbReference type="Pfam" id="PF01926">
    <property type="entry name" value="MMR_HSR1"/>
    <property type="match status" value="1"/>
</dbReference>
<dbReference type="InterPro" id="IPR005662">
    <property type="entry name" value="GTPase_Era-like"/>
</dbReference>
<feature type="domain" description="Era-type G" evidence="10">
    <location>
        <begin position="4"/>
        <end position="171"/>
    </location>
</feature>
<sequence length="294" mass="32904">MTFLSGYIAIIGPPNVGKSTLLNRILGKKLAIVSPRPQTTRNRILGIYNGDDFQMVFMDTPGIHRTRTALHRSMVASAFAAFNEVDIIMVMVETGSGDDPEISDILNNLRGTGKLCFLLINKIDKGSKEKLLPVIADYGRRYPFDAIIPISALKGDGVGLLLDELKSRLEPGPQFFPEDMETDQTESFLISEIIREQIYYHMKQELPYSSAVTVETIDDISRKGLLSISARIHVETDSQKGIFIGKGGRMIKAIGRSARLELEKIFGVHVYIELMVRVEKNWSKDGRALRRLGY</sequence>
<dbReference type="SUPFAM" id="SSF52540">
    <property type="entry name" value="P-loop containing nucleoside triphosphate hydrolases"/>
    <property type="match status" value="1"/>
</dbReference>
<dbReference type="GO" id="GO:0005886">
    <property type="term" value="C:plasma membrane"/>
    <property type="evidence" value="ECO:0007669"/>
    <property type="project" value="UniProtKB-SubCell"/>
</dbReference>
<dbReference type="CDD" id="cd22534">
    <property type="entry name" value="KH-II_Era"/>
    <property type="match status" value="1"/>
</dbReference>
<evidence type="ECO:0000256" key="8">
    <source>
        <dbReference type="RuleBase" id="RU003761"/>
    </source>
</evidence>
<reference evidence="11 12" key="1">
    <citation type="submission" date="2020-08" db="EMBL/GenBank/DDBJ databases">
        <title>Bridging the membrane lipid divide: bacteria of the FCB group superphylum have the potential to synthesize archaeal ether lipids.</title>
        <authorList>
            <person name="Villanueva L."/>
            <person name="Von Meijenfeldt F.A.B."/>
            <person name="Westbye A.B."/>
            <person name="Yadav S."/>
            <person name="Hopmans E.C."/>
            <person name="Dutilh B.E."/>
            <person name="Sinninghe Damste J.S."/>
        </authorList>
    </citation>
    <scope>NUCLEOTIDE SEQUENCE [LARGE SCALE GENOMIC DNA]</scope>
    <source>
        <strain evidence="11">NIOZ-UU27</strain>
    </source>
</reference>
<evidence type="ECO:0000256" key="4">
    <source>
        <dbReference type="ARBA" id="ARBA00022884"/>
    </source>
</evidence>
<dbReference type="InterPro" id="IPR015946">
    <property type="entry name" value="KH_dom-like_a/b"/>
</dbReference>
<feature type="domain" description="KH type-2" evidence="9">
    <location>
        <begin position="202"/>
        <end position="280"/>
    </location>
</feature>
<dbReference type="GO" id="GO:0043024">
    <property type="term" value="F:ribosomal small subunit binding"/>
    <property type="evidence" value="ECO:0007669"/>
    <property type="project" value="TreeGrafter"/>
</dbReference>
<dbReference type="GO" id="GO:0005525">
    <property type="term" value="F:GTP binding"/>
    <property type="evidence" value="ECO:0007669"/>
    <property type="project" value="UniProtKB-UniRule"/>
</dbReference>
<evidence type="ECO:0000313" key="12">
    <source>
        <dbReference type="Proteomes" id="UP000650524"/>
    </source>
</evidence>
<keyword evidence="6" id="KW-0472">Membrane</keyword>
<dbReference type="EMBL" id="JACNJD010000134">
    <property type="protein sequence ID" value="MBC8176421.1"/>
    <property type="molecule type" value="Genomic_DNA"/>
</dbReference>
<dbReference type="PROSITE" id="PS50823">
    <property type="entry name" value="KH_TYPE_2"/>
    <property type="match status" value="1"/>
</dbReference>
<dbReference type="HAMAP" id="MF_00367">
    <property type="entry name" value="GTPase_Era"/>
    <property type="match status" value="1"/>
</dbReference>
<evidence type="ECO:0000256" key="7">
    <source>
        <dbReference type="PROSITE-ProRule" id="PRU01050"/>
    </source>
</evidence>
<dbReference type="GO" id="GO:0070181">
    <property type="term" value="F:small ribosomal subunit rRNA binding"/>
    <property type="evidence" value="ECO:0007669"/>
    <property type="project" value="UniProtKB-UniRule"/>
</dbReference>
<gene>
    <name evidence="6 11" type="primary">era</name>
    <name evidence="11" type="ORF">H8E19_03375</name>
</gene>
<dbReference type="InterPro" id="IPR004044">
    <property type="entry name" value="KH_dom_type_2"/>
</dbReference>
<feature type="region of interest" description="G1" evidence="7">
    <location>
        <begin position="12"/>
        <end position="19"/>
    </location>
</feature>
<keyword evidence="5 6" id="KW-0342">GTP-binding</keyword>
<dbReference type="Gene3D" id="3.30.300.20">
    <property type="match status" value="1"/>
</dbReference>
<dbReference type="PROSITE" id="PS51713">
    <property type="entry name" value="G_ERA"/>
    <property type="match status" value="1"/>
</dbReference>
<dbReference type="NCBIfam" id="TIGR00436">
    <property type="entry name" value="era"/>
    <property type="match status" value="1"/>
</dbReference>
<dbReference type="Proteomes" id="UP000650524">
    <property type="component" value="Unassembled WGS sequence"/>
</dbReference>
<comment type="similarity">
    <text evidence="1 6 7 8">Belongs to the TRAFAC class TrmE-Era-EngA-EngB-Septin-like GTPase superfamily. Era GTPase family.</text>
</comment>
<comment type="subcellular location">
    <subcellularLocation>
        <location evidence="6">Cytoplasm</location>
    </subcellularLocation>
    <subcellularLocation>
        <location evidence="6">Cell membrane</location>
        <topology evidence="6">Peripheral membrane protein</topology>
    </subcellularLocation>
</comment>
<keyword evidence="6" id="KW-0699">rRNA-binding</keyword>
<feature type="region of interest" description="G5" evidence="7">
    <location>
        <begin position="150"/>
        <end position="152"/>
    </location>
</feature>
<organism evidence="11 12">
    <name type="scientific">Candidatus Desulfacyla euxinica</name>
    <dbReference type="NCBI Taxonomy" id="2841693"/>
    <lineage>
        <taxon>Bacteria</taxon>
        <taxon>Deltaproteobacteria</taxon>
        <taxon>Candidatus Desulfacyla</taxon>
    </lineage>
</organism>
<evidence type="ECO:0000256" key="3">
    <source>
        <dbReference type="ARBA" id="ARBA00022741"/>
    </source>
</evidence>
<dbReference type="InterPro" id="IPR027417">
    <property type="entry name" value="P-loop_NTPase"/>
</dbReference>
<dbReference type="CDD" id="cd04163">
    <property type="entry name" value="Era"/>
    <property type="match status" value="1"/>
</dbReference>
<keyword evidence="6" id="KW-0690">Ribosome biogenesis</keyword>
<dbReference type="InterPro" id="IPR006073">
    <property type="entry name" value="GTP-bd"/>
</dbReference>
<evidence type="ECO:0000256" key="6">
    <source>
        <dbReference type="HAMAP-Rule" id="MF_00367"/>
    </source>
</evidence>
<feature type="binding site" evidence="6">
    <location>
        <begin position="121"/>
        <end position="124"/>
    </location>
    <ligand>
        <name>GTP</name>
        <dbReference type="ChEBI" id="CHEBI:37565"/>
    </ligand>
</feature>
<feature type="binding site" evidence="6">
    <location>
        <begin position="59"/>
        <end position="63"/>
    </location>
    <ligand>
        <name>GTP</name>
        <dbReference type="ChEBI" id="CHEBI:37565"/>
    </ligand>
</feature>
<dbReference type="SUPFAM" id="SSF54814">
    <property type="entry name" value="Prokaryotic type KH domain (KH-domain type II)"/>
    <property type="match status" value="1"/>
</dbReference>
<evidence type="ECO:0000256" key="1">
    <source>
        <dbReference type="ARBA" id="ARBA00007921"/>
    </source>
</evidence>
<dbReference type="PANTHER" id="PTHR42698">
    <property type="entry name" value="GTPASE ERA"/>
    <property type="match status" value="1"/>
</dbReference>
<evidence type="ECO:0000256" key="5">
    <source>
        <dbReference type="ARBA" id="ARBA00023134"/>
    </source>
</evidence>
<proteinExistence type="inferred from homology"/>
<comment type="function">
    <text evidence="6">An essential GTPase that binds both GDP and GTP, with rapid nucleotide exchange. Plays a role in 16S rRNA processing and 30S ribosomal subunit biogenesis and possibly also in cell cycle regulation and energy metabolism.</text>
</comment>
<feature type="region of interest" description="G3" evidence="7">
    <location>
        <begin position="59"/>
        <end position="62"/>
    </location>
</feature>
<dbReference type="NCBIfam" id="NF000908">
    <property type="entry name" value="PRK00089.1"/>
    <property type="match status" value="1"/>
</dbReference>
<dbReference type="GO" id="GO:0000028">
    <property type="term" value="P:ribosomal small subunit assembly"/>
    <property type="evidence" value="ECO:0007669"/>
    <property type="project" value="TreeGrafter"/>
</dbReference>
<dbReference type="InterPro" id="IPR009019">
    <property type="entry name" value="KH_sf_prok-type"/>
</dbReference>
<dbReference type="InterPro" id="IPR005225">
    <property type="entry name" value="Small_GTP-bd"/>
</dbReference>
<accession>A0A8J6T5C5</accession>
<keyword evidence="3 6" id="KW-0547">Nucleotide-binding</keyword>
<dbReference type="InterPro" id="IPR030388">
    <property type="entry name" value="G_ERA_dom"/>
</dbReference>
<feature type="region of interest" description="G2" evidence="7">
    <location>
        <begin position="38"/>
        <end position="42"/>
    </location>
</feature>
<dbReference type="GO" id="GO:0003924">
    <property type="term" value="F:GTPase activity"/>
    <property type="evidence" value="ECO:0007669"/>
    <property type="project" value="UniProtKB-UniRule"/>
</dbReference>
<comment type="subunit">
    <text evidence="6">Monomer.</text>
</comment>
<feature type="binding site" evidence="6">
    <location>
        <begin position="12"/>
        <end position="19"/>
    </location>
    <ligand>
        <name>GTP</name>
        <dbReference type="ChEBI" id="CHEBI:37565"/>
    </ligand>
</feature>
<evidence type="ECO:0000313" key="11">
    <source>
        <dbReference type="EMBL" id="MBC8176421.1"/>
    </source>
</evidence>
<dbReference type="Gene3D" id="3.40.50.300">
    <property type="entry name" value="P-loop containing nucleotide triphosphate hydrolases"/>
    <property type="match status" value="1"/>
</dbReference>
<keyword evidence="6" id="KW-0963">Cytoplasm</keyword>
<dbReference type="Pfam" id="PF07650">
    <property type="entry name" value="KH_2"/>
    <property type="match status" value="1"/>
</dbReference>
<comment type="caution">
    <text evidence="11">The sequence shown here is derived from an EMBL/GenBank/DDBJ whole genome shotgun (WGS) entry which is preliminary data.</text>
</comment>
<keyword evidence="6" id="KW-1003">Cell membrane</keyword>
<evidence type="ECO:0000259" key="9">
    <source>
        <dbReference type="PROSITE" id="PS50823"/>
    </source>
</evidence>
<dbReference type="NCBIfam" id="TIGR00231">
    <property type="entry name" value="small_GTP"/>
    <property type="match status" value="1"/>
</dbReference>
<evidence type="ECO:0000259" key="10">
    <source>
        <dbReference type="PROSITE" id="PS51713"/>
    </source>
</evidence>
<name>A0A8J6T5C5_9DELT</name>
<dbReference type="GO" id="GO:0005829">
    <property type="term" value="C:cytosol"/>
    <property type="evidence" value="ECO:0007669"/>
    <property type="project" value="TreeGrafter"/>
</dbReference>